<gene>
    <name evidence="1" type="ORF">PLA107_034685</name>
</gene>
<dbReference type="AlphaFoldDB" id="A0AAD0PX38"/>
<sequence length="203" mass="22534">MSNGHIKQHAFPINMDEIVHGGFTLVDIKSHPFKHPKELMSVVNQAGVIKLHCPVDINQQQVTSQIAVVGTGSTIPSEIIDRLYKIGNILVGDSRFGYHIYLVSELRGIVENGSDAGLKPVFSVKVSLDVYDLNARDVLEDYVDGFCEAHPSVIRAHKEELDNGVLELFVYNNEFRHQPEFTKLMAYLFTAKGATNVTVNNGV</sequence>
<evidence type="ECO:0000313" key="2">
    <source>
        <dbReference type="Proteomes" id="UP000006426"/>
    </source>
</evidence>
<evidence type="ECO:0000313" key="1">
    <source>
        <dbReference type="EMBL" id="AXH60331.1"/>
    </source>
</evidence>
<reference evidence="1 2" key="1">
    <citation type="journal article" date="2011" name="PLoS Pathog.">
        <title>Dynamic evolution of pathogenicity revealed by sequencing and comparative genomics of 19 Pseudomonas syringae isolates.</title>
        <authorList>
            <person name="Baltrus D.A."/>
            <person name="Nishimura M.T."/>
            <person name="Romanchuk A."/>
            <person name="Chang J.H."/>
            <person name="Mukhtar M.S."/>
            <person name="Cherkis K."/>
            <person name="Roach J."/>
            <person name="Grant S.R."/>
            <person name="Jones C.D."/>
            <person name="Dangl J.L."/>
        </authorList>
    </citation>
    <scope>NUCLEOTIDE SEQUENCE [LARGE SCALE GENOMIC DNA]</scope>
    <source>
        <strain evidence="1 2">M301315</strain>
    </source>
</reference>
<dbReference type="EMBL" id="CP031226">
    <property type="protein sequence ID" value="AXH60331.1"/>
    <property type="molecule type" value="Genomic_DNA"/>
</dbReference>
<organism evidence="1 2">
    <name type="scientific">Pseudomonas amygdali pv. lachrymans str. M301315</name>
    <dbReference type="NCBI Taxonomy" id="629260"/>
    <lineage>
        <taxon>Bacteria</taxon>
        <taxon>Pseudomonadati</taxon>
        <taxon>Pseudomonadota</taxon>
        <taxon>Gammaproteobacteria</taxon>
        <taxon>Pseudomonadales</taxon>
        <taxon>Pseudomonadaceae</taxon>
        <taxon>Pseudomonas</taxon>
        <taxon>Pseudomonas amygdali</taxon>
    </lineage>
</organism>
<proteinExistence type="predicted"/>
<name>A0AAD0PX38_PSEAV</name>
<dbReference type="GeneID" id="39474688"/>
<dbReference type="Proteomes" id="UP000006426">
    <property type="component" value="Plasmid pmppla107"/>
</dbReference>
<geneLocation type="plasmid" evidence="2">
    <name>pmppla107</name>
</geneLocation>
<keyword evidence="1" id="KW-0614">Plasmid</keyword>
<accession>A0AAD0PX38</accession>
<dbReference type="RefSeq" id="WP_005742528.1">
    <property type="nucleotide sequence ID" value="NZ_CP031226.1"/>
</dbReference>
<protein>
    <submittedName>
        <fullName evidence="1">Uncharacterized protein</fullName>
    </submittedName>
</protein>